<dbReference type="Proteomes" id="UP000641932">
    <property type="component" value="Unassembled WGS sequence"/>
</dbReference>
<name>A0A918DZK1_9ACTN</name>
<organism evidence="2 3">
    <name type="scientific">Wenjunlia tyrosinilytica</name>
    <dbReference type="NCBI Taxonomy" id="1544741"/>
    <lineage>
        <taxon>Bacteria</taxon>
        <taxon>Bacillati</taxon>
        <taxon>Actinomycetota</taxon>
        <taxon>Actinomycetes</taxon>
        <taxon>Kitasatosporales</taxon>
        <taxon>Streptomycetaceae</taxon>
        <taxon>Wenjunlia</taxon>
    </lineage>
</organism>
<sequence>MLFTAAMPHMAEWKKTTLRRAAGPTRDTIAAARVVFDGVSATVTRRLNPVPSARTIRPTAQRALRGSKAPRGVACAGRAGAPR</sequence>
<accession>A0A918DZK1</accession>
<reference evidence="2" key="2">
    <citation type="submission" date="2020-09" db="EMBL/GenBank/DDBJ databases">
        <authorList>
            <person name="Sun Q."/>
            <person name="Zhou Y."/>
        </authorList>
    </citation>
    <scope>NUCLEOTIDE SEQUENCE</scope>
    <source>
        <strain evidence="2">CGMCC 4.7201</strain>
    </source>
</reference>
<keyword evidence="3" id="KW-1185">Reference proteome</keyword>
<reference evidence="2" key="1">
    <citation type="journal article" date="2014" name="Int. J. Syst. Evol. Microbiol.">
        <title>Complete genome sequence of Corynebacterium casei LMG S-19264T (=DSM 44701T), isolated from a smear-ripened cheese.</title>
        <authorList>
            <consortium name="US DOE Joint Genome Institute (JGI-PGF)"/>
            <person name="Walter F."/>
            <person name="Albersmeier A."/>
            <person name="Kalinowski J."/>
            <person name="Ruckert C."/>
        </authorList>
    </citation>
    <scope>NUCLEOTIDE SEQUENCE</scope>
    <source>
        <strain evidence="2">CGMCC 4.7201</strain>
    </source>
</reference>
<protein>
    <submittedName>
        <fullName evidence="2">Uncharacterized protein</fullName>
    </submittedName>
</protein>
<feature type="region of interest" description="Disordered" evidence="1">
    <location>
        <begin position="61"/>
        <end position="83"/>
    </location>
</feature>
<evidence type="ECO:0000313" key="2">
    <source>
        <dbReference type="EMBL" id="GGO90354.1"/>
    </source>
</evidence>
<dbReference type="EMBL" id="BMMS01000014">
    <property type="protein sequence ID" value="GGO90354.1"/>
    <property type="molecule type" value="Genomic_DNA"/>
</dbReference>
<evidence type="ECO:0000256" key="1">
    <source>
        <dbReference type="SAM" id="MobiDB-lite"/>
    </source>
</evidence>
<dbReference type="AlphaFoldDB" id="A0A918DZK1"/>
<proteinExistence type="predicted"/>
<gene>
    <name evidence="2" type="ORF">GCM10012280_35710</name>
</gene>
<comment type="caution">
    <text evidence="2">The sequence shown here is derived from an EMBL/GenBank/DDBJ whole genome shotgun (WGS) entry which is preliminary data.</text>
</comment>
<evidence type="ECO:0000313" key="3">
    <source>
        <dbReference type="Proteomes" id="UP000641932"/>
    </source>
</evidence>